<dbReference type="AlphaFoldDB" id="A0A2M6UI49"/>
<dbReference type="PROSITE" id="PS50125">
    <property type="entry name" value="GUANYLATE_CYCLASE_2"/>
    <property type="match status" value="1"/>
</dbReference>
<feature type="region of interest" description="Disordered" evidence="1">
    <location>
        <begin position="227"/>
        <end position="286"/>
    </location>
</feature>
<comment type="caution">
    <text evidence="4">The sequence shown here is derived from an EMBL/GenBank/DDBJ whole genome shotgun (WGS) entry which is preliminary data.</text>
</comment>
<feature type="domain" description="Guanylate cyclase" evidence="3">
    <location>
        <begin position="7"/>
        <end position="121"/>
    </location>
</feature>
<keyword evidence="2" id="KW-0812">Transmembrane</keyword>
<dbReference type="Proteomes" id="UP000228930">
    <property type="component" value="Unassembled WGS sequence"/>
</dbReference>
<dbReference type="PANTHER" id="PTHR43081:SF19">
    <property type="entry name" value="PH-SENSITIVE ADENYLATE CYCLASE RV1264"/>
    <property type="match status" value="1"/>
</dbReference>
<name>A0A2M6UI49_9BRAD</name>
<protein>
    <submittedName>
        <fullName evidence="4">Addiction module protein</fullName>
    </submittedName>
</protein>
<dbReference type="InterPro" id="IPR029787">
    <property type="entry name" value="Nucleotide_cyclase"/>
</dbReference>
<dbReference type="RefSeq" id="WP_100179358.1">
    <property type="nucleotide sequence ID" value="NZ_LFJC01000003.1"/>
</dbReference>
<dbReference type="Gene3D" id="3.30.70.1230">
    <property type="entry name" value="Nucleotide cyclase"/>
    <property type="match status" value="1"/>
</dbReference>
<accession>A0A2M6UI49</accession>
<dbReference type="SUPFAM" id="SSF55073">
    <property type="entry name" value="Nucleotide cyclase"/>
    <property type="match status" value="1"/>
</dbReference>
<gene>
    <name evidence="4" type="ORF">TSA1_28370</name>
</gene>
<evidence type="ECO:0000256" key="1">
    <source>
        <dbReference type="SAM" id="MobiDB-lite"/>
    </source>
</evidence>
<keyword evidence="2" id="KW-0472">Membrane</keyword>
<sequence>MKRKIAAIFAADIAGYSRLVAEDEEETLRRLASYREVVDDFIAKASGRIFNTAGDAVLAEFPSAVDAVRCAIDIQESLRTRNMAYPPSRQMSFRIGITIGDVVERDGDLLGDGVNIAARLEGLAEVGGICVSRAVHEQVANKLSVQFADIGAQEVKNIPTPVHAYMVAMRREDGSYSKPQLKKAAAKVAAAPVWMWPLVVAVVSIVGIVVTGFLYNTKLKQTASIAAPAVTPSAAPSPTPTAMAASPTPMPTQMAKAPMAPPNAGAAMAPMPSPSPSASPTSGQLSADSVPFINERVRSFLAGDYASSGDYKAFALNVGGFTGSAMNQPNEEAARNMAIEQCQKRADAAQSPRRCELYALGNTVVYAHGKPPMPPPPYFRHDAMIERAFASKDFPIVREPQKVRLENIFVPAAKSRSVALGPGGQYFMVLGASSAEDAARRSLESCGAIAGVACLVVAIDDNFVVPIPTLFRITGFFNAASNASIVADARGEVVRKLGDAMGWNAVAVGTAGRAGLGLKAADEQAAVKSALADCAKRDSDCHVIAIGPFTVGPIN</sequence>
<dbReference type="Pfam" id="PF00211">
    <property type="entry name" value="Guanylate_cyc"/>
    <property type="match status" value="1"/>
</dbReference>
<proteinExistence type="predicted"/>
<dbReference type="PANTHER" id="PTHR43081">
    <property type="entry name" value="ADENYLATE CYCLASE, TERMINAL-DIFFERENTIATION SPECIFIC-RELATED"/>
    <property type="match status" value="1"/>
</dbReference>
<dbReference type="CDD" id="cd07302">
    <property type="entry name" value="CHD"/>
    <property type="match status" value="1"/>
</dbReference>
<evidence type="ECO:0000259" key="3">
    <source>
        <dbReference type="PROSITE" id="PS50125"/>
    </source>
</evidence>
<feature type="transmembrane region" description="Helical" evidence="2">
    <location>
        <begin position="194"/>
        <end position="215"/>
    </location>
</feature>
<dbReference type="InterPro" id="IPR001054">
    <property type="entry name" value="A/G_cyclase"/>
</dbReference>
<feature type="compositionally biased region" description="Low complexity" evidence="1">
    <location>
        <begin position="227"/>
        <end position="270"/>
    </location>
</feature>
<dbReference type="EMBL" id="LFJC01000003">
    <property type="protein sequence ID" value="PIT04238.1"/>
    <property type="molecule type" value="Genomic_DNA"/>
</dbReference>
<evidence type="ECO:0000313" key="5">
    <source>
        <dbReference type="Proteomes" id="UP000228930"/>
    </source>
</evidence>
<dbReference type="GO" id="GO:0035556">
    <property type="term" value="P:intracellular signal transduction"/>
    <property type="evidence" value="ECO:0007669"/>
    <property type="project" value="InterPro"/>
</dbReference>
<dbReference type="InterPro" id="IPR050697">
    <property type="entry name" value="Adenylyl/Guanylyl_Cyclase_3/4"/>
</dbReference>
<evidence type="ECO:0000313" key="4">
    <source>
        <dbReference type="EMBL" id="PIT04238.1"/>
    </source>
</evidence>
<dbReference type="GO" id="GO:0006171">
    <property type="term" value="P:cAMP biosynthetic process"/>
    <property type="evidence" value="ECO:0007669"/>
    <property type="project" value="TreeGrafter"/>
</dbReference>
<evidence type="ECO:0000256" key="2">
    <source>
        <dbReference type="SAM" id="Phobius"/>
    </source>
</evidence>
<reference evidence="4 5" key="1">
    <citation type="submission" date="2015-06" db="EMBL/GenBank/DDBJ databases">
        <title>Comparative genome analysis of nirS-carrying Bradyrhizobium sp. strains.</title>
        <authorList>
            <person name="Ishii S."/>
            <person name="Jang J."/>
            <person name="Nishizawa T."/>
            <person name="Senoo K."/>
        </authorList>
    </citation>
    <scope>NUCLEOTIDE SEQUENCE [LARGE SCALE GENOMIC DNA]</scope>
    <source>
        <strain evidence="4 5">TSA1</strain>
    </source>
</reference>
<dbReference type="GO" id="GO:0004016">
    <property type="term" value="F:adenylate cyclase activity"/>
    <property type="evidence" value="ECO:0007669"/>
    <property type="project" value="UniProtKB-ARBA"/>
</dbReference>
<keyword evidence="2" id="KW-1133">Transmembrane helix</keyword>
<keyword evidence="5" id="KW-1185">Reference proteome</keyword>
<organism evidence="4 5">
    <name type="scientific">Bradyrhizobium nitroreducens</name>
    <dbReference type="NCBI Taxonomy" id="709803"/>
    <lineage>
        <taxon>Bacteria</taxon>
        <taxon>Pseudomonadati</taxon>
        <taxon>Pseudomonadota</taxon>
        <taxon>Alphaproteobacteria</taxon>
        <taxon>Hyphomicrobiales</taxon>
        <taxon>Nitrobacteraceae</taxon>
        <taxon>Bradyrhizobium</taxon>
    </lineage>
</organism>